<dbReference type="Proteomes" id="UP000664859">
    <property type="component" value="Unassembled WGS sequence"/>
</dbReference>
<dbReference type="EMBL" id="JAFCMP010000127">
    <property type="protein sequence ID" value="KAG5185552.1"/>
    <property type="molecule type" value="Genomic_DNA"/>
</dbReference>
<organism evidence="4 5">
    <name type="scientific">Tribonema minus</name>
    <dbReference type="NCBI Taxonomy" id="303371"/>
    <lineage>
        <taxon>Eukaryota</taxon>
        <taxon>Sar</taxon>
        <taxon>Stramenopiles</taxon>
        <taxon>Ochrophyta</taxon>
        <taxon>PX clade</taxon>
        <taxon>Xanthophyceae</taxon>
        <taxon>Tribonematales</taxon>
        <taxon>Tribonemataceae</taxon>
        <taxon>Tribonema</taxon>
    </lineage>
</organism>
<feature type="chain" id="PRO_5032710236" evidence="3">
    <location>
        <begin position="24"/>
        <end position="523"/>
    </location>
</feature>
<feature type="signal peptide" evidence="3">
    <location>
        <begin position="1"/>
        <end position="23"/>
    </location>
</feature>
<evidence type="ECO:0000256" key="1">
    <source>
        <dbReference type="SAM" id="Coils"/>
    </source>
</evidence>
<evidence type="ECO:0000256" key="3">
    <source>
        <dbReference type="SAM" id="SignalP"/>
    </source>
</evidence>
<reference evidence="4" key="1">
    <citation type="submission" date="2021-02" db="EMBL/GenBank/DDBJ databases">
        <title>First Annotated Genome of the Yellow-green Alga Tribonema minus.</title>
        <authorList>
            <person name="Mahan K.M."/>
        </authorList>
    </citation>
    <scope>NUCLEOTIDE SEQUENCE</scope>
    <source>
        <strain evidence="4">UTEX B ZZ1240</strain>
    </source>
</reference>
<feature type="region of interest" description="Disordered" evidence="2">
    <location>
        <begin position="484"/>
        <end position="523"/>
    </location>
</feature>
<feature type="coiled-coil region" evidence="1">
    <location>
        <begin position="135"/>
        <end position="201"/>
    </location>
</feature>
<protein>
    <submittedName>
        <fullName evidence="4">Uncharacterized protein</fullName>
    </submittedName>
</protein>
<name>A0A835Z133_9STRA</name>
<sequence>MLLLPRLPLLRSGGLLAWPLGAARYWARPVYPRVIIAQQAPQVEVKDSVYLKSASNAPLLGAPMEDDNFNQPMDDDIYHQPLGGYGDHYAHHGYYDDYHDDLYIAQQHAPEVGGGNGSNAQQVQPPLLSMVELQLIEADRARAAAERRCEQLSAENAALRQQCSTVEQQRAAAAQQATDAAAAAAARITELVQQCATLRQQCSTAAQQVNAAAEVAAAVTAAVVEDLEGAYKKVAKLRAASAPSTHDKDTIAALQKMNQQLQMQQVVSNSVIVAQQNSVAALAVCLQRCGDASCAQPKYRSALPIIVPPIESTKSGCDAAAAEKTSVTAADNKAAAAAAPAIAPPLHDQEAITMKTSGATDVRPETPRDALLRERVSEAVPACEAQGARLSTAAARLSRGASTASTLRQRAAPRVRRVILPSPLYTLSVDADRSSVINSADFSLEQDCEALVHVASPRHGDTGCAAFGGSGGGGGGDACSCGGSGTGGLGRGRKSQRQHRTSSRDEELLNGCRGISAHPAPSP</sequence>
<comment type="caution">
    <text evidence="4">The sequence shown here is derived from an EMBL/GenBank/DDBJ whole genome shotgun (WGS) entry which is preliminary data.</text>
</comment>
<evidence type="ECO:0000313" key="5">
    <source>
        <dbReference type="Proteomes" id="UP000664859"/>
    </source>
</evidence>
<gene>
    <name evidence="4" type="ORF">JKP88DRAFT_311923</name>
</gene>
<keyword evidence="3" id="KW-0732">Signal</keyword>
<evidence type="ECO:0000313" key="4">
    <source>
        <dbReference type="EMBL" id="KAG5185552.1"/>
    </source>
</evidence>
<proteinExistence type="predicted"/>
<evidence type="ECO:0000256" key="2">
    <source>
        <dbReference type="SAM" id="MobiDB-lite"/>
    </source>
</evidence>
<feature type="compositionally biased region" description="Basic residues" evidence="2">
    <location>
        <begin position="491"/>
        <end position="501"/>
    </location>
</feature>
<accession>A0A835Z133</accession>
<keyword evidence="5" id="KW-1185">Reference proteome</keyword>
<dbReference type="AlphaFoldDB" id="A0A835Z133"/>
<keyword evidence="1" id="KW-0175">Coiled coil</keyword>